<feature type="signal peptide" evidence="2">
    <location>
        <begin position="1"/>
        <end position="26"/>
    </location>
</feature>
<name>A0ABS4T5Z7_9PSEU</name>
<feature type="chain" id="PRO_5047290671" description="Right-handed parallel beta-helix repeat-containing protein" evidence="2">
    <location>
        <begin position="27"/>
        <end position="317"/>
    </location>
</feature>
<accession>A0ABS4T5Z7</accession>
<gene>
    <name evidence="3" type="ORF">JOF56_000279</name>
</gene>
<proteinExistence type="predicted"/>
<evidence type="ECO:0000256" key="1">
    <source>
        <dbReference type="SAM" id="MobiDB-lite"/>
    </source>
</evidence>
<organism evidence="3 4">
    <name type="scientific">Kibdelosporangium banguiense</name>
    <dbReference type="NCBI Taxonomy" id="1365924"/>
    <lineage>
        <taxon>Bacteria</taxon>
        <taxon>Bacillati</taxon>
        <taxon>Actinomycetota</taxon>
        <taxon>Actinomycetes</taxon>
        <taxon>Pseudonocardiales</taxon>
        <taxon>Pseudonocardiaceae</taxon>
        <taxon>Kibdelosporangium</taxon>
    </lineage>
</organism>
<comment type="caution">
    <text evidence="3">The sequence shown here is derived from an EMBL/GenBank/DDBJ whole genome shotgun (WGS) entry which is preliminary data.</text>
</comment>
<dbReference type="Proteomes" id="UP001519332">
    <property type="component" value="Unassembled WGS sequence"/>
</dbReference>
<keyword evidence="2" id="KW-0732">Signal</keyword>
<reference evidence="3 4" key="1">
    <citation type="submission" date="2021-03" db="EMBL/GenBank/DDBJ databases">
        <title>Sequencing the genomes of 1000 actinobacteria strains.</title>
        <authorList>
            <person name="Klenk H.-P."/>
        </authorList>
    </citation>
    <scope>NUCLEOTIDE SEQUENCE [LARGE SCALE GENOMIC DNA]</scope>
    <source>
        <strain evidence="3 4">DSM 46670</strain>
    </source>
</reference>
<protein>
    <recommendedName>
        <fullName evidence="5">Right-handed parallel beta-helix repeat-containing protein</fullName>
    </recommendedName>
</protein>
<evidence type="ECO:0008006" key="5">
    <source>
        <dbReference type="Google" id="ProtNLM"/>
    </source>
</evidence>
<dbReference type="RefSeq" id="WP_209633593.1">
    <property type="nucleotide sequence ID" value="NZ_JAGINW010000001.1"/>
</dbReference>
<dbReference type="EMBL" id="JAGINW010000001">
    <property type="protein sequence ID" value="MBP2319894.1"/>
    <property type="molecule type" value="Genomic_DNA"/>
</dbReference>
<feature type="compositionally biased region" description="Basic and acidic residues" evidence="1">
    <location>
        <begin position="292"/>
        <end position="309"/>
    </location>
</feature>
<feature type="region of interest" description="Disordered" evidence="1">
    <location>
        <begin position="286"/>
        <end position="317"/>
    </location>
</feature>
<sequence>MKARSVLAVAAVVASASVAVAMPASAGLTTYCEGEAGAVNVPGDLRVAAAKSCVLDGTTVSGTVTVEAGANLVITGGAFTGAVTVLDDGFFDAKGTQLKSTLTATDGYGFFLSGTTSGAIRVTSSQHPERGTYAYLSGATVNGDLTSGVGEVFAQDSKLNGNVSGTGVSYVDLVNSVVDKNLSVSGAALGSVFCASEVYGNATYTGNQGSLQLGGNGPVVGCDQASYWNGNLTVSGNHADVQVSNNIVRGNLGGVDNDPAPTGTNNRVRGTTSGQFVNLAAPAAARSAAGGAHDRADVDSRRSEAKAEAKAAGPAAL</sequence>
<keyword evidence="4" id="KW-1185">Reference proteome</keyword>
<evidence type="ECO:0000313" key="4">
    <source>
        <dbReference type="Proteomes" id="UP001519332"/>
    </source>
</evidence>
<evidence type="ECO:0000313" key="3">
    <source>
        <dbReference type="EMBL" id="MBP2319894.1"/>
    </source>
</evidence>
<evidence type="ECO:0000256" key="2">
    <source>
        <dbReference type="SAM" id="SignalP"/>
    </source>
</evidence>